<dbReference type="EMBL" id="MU005969">
    <property type="protein sequence ID" value="KAF2861992.1"/>
    <property type="molecule type" value="Genomic_DNA"/>
</dbReference>
<protein>
    <submittedName>
        <fullName evidence="2">Uncharacterized protein</fullName>
    </submittedName>
</protein>
<feature type="region of interest" description="Disordered" evidence="1">
    <location>
        <begin position="231"/>
        <end position="254"/>
    </location>
</feature>
<sequence>MYPKSLLLAACTFAQIYDPIQTSSTTDASSLSSDGPSSLTSAPVSIPTASLVPSSVLSADASYFETFTSKPRVPQPTMTLANTSTATPYPPPNTTEPLPTSALPHFVSTVLEAVSSGKHFLGNLPSPLQTQLSSAWEAATSVYSNLPTGIRNEMISDLAAATSFVHGALPSEINRELDNAWSKVLSDASSELDTAHSSTRTGFPPWFTVLPPGLKTIVMEQVMGEEGLQQLATGTSRSAASQSSTQTQSDVETPTTTATVLETAANNLTSFSLGVSSGAKRDLHAVTVGSALLAGIVLGGMLIV</sequence>
<feature type="region of interest" description="Disordered" evidence="1">
    <location>
        <begin position="74"/>
        <end position="98"/>
    </location>
</feature>
<reference evidence="2" key="1">
    <citation type="journal article" date="2020" name="Stud. Mycol.">
        <title>101 Dothideomycetes genomes: a test case for predicting lifestyles and emergence of pathogens.</title>
        <authorList>
            <person name="Haridas S."/>
            <person name="Albert R."/>
            <person name="Binder M."/>
            <person name="Bloem J."/>
            <person name="Labutti K."/>
            <person name="Salamov A."/>
            <person name="Andreopoulos B."/>
            <person name="Baker S."/>
            <person name="Barry K."/>
            <person name="Bills G."/>
            <person name="Bluhm B."/>
            <person name="Cannon C."/>
            <person name="Castanera R."/>
            <person name="Culley D."/>
            <person name="Daum C."/>
            <person name="Ezra D."/>
            <person name="Gonzalez J."/>
            <person name="Henrissat B."/>
            <person name="Kuo A."/>
            <person name="Liang C."/>
            <person name="Lipzen A."/>
            <person name="Lutzoni F."/>
            <person name="Magnuson J."/>
            <person name="Mondo S."/>
            <person name="Nolan M."/>
            <person name="Ohm R."/>
            <person name="Pangilinan J."/>
            <person name="Park H.-J."/>
            <person name="Ramirez L."/>
            <person name="Alfaro M."/>
            <person name="Sun H."/>
            <person name="Tritt A."/>
            <person name="Yoshinaga Y."/>
            <person name="Zwiers L.-H."/>
            <person name="Turgeon B."/>
            <person name="Goodwin S."/>
            <person name="Spatafora J."/>
            <person name="Crous P."/>
            <person name="Grigoriev I."/>
        </authorList>
    </citation>
    <scope>NUCLEOTIDE SEQUENCE</scope>
    <source>
        <strain evidence="2">CBS 480.64</strain>
    </source>
</reference>
<gene>
    <name evidence="2" type="ORF">K470DRAFT_26988</name>
</gene>
<name>A0A6A7C423_9PEZI</name>
<feature type="compositionally biased region" description="Low complexity" evidence="1">
    <location>
        <begin position="232"/>
        <end position="254"/>
    </location>
</feature>
<dbReference type="Proteomes" id="UP000799421">
    <property type="component" value="Unassembled WGS sequence"/>
</dbReference>
<evidence type="ECO:0000313" key="2">
    <source>
        <dbReference type="EMBL" id="KAF2861992.1"/>
    </source>
</evidence>
<keyword evidence="3" id="KW-1185">Reference proteome</keyword>
<organism evidence="2 3">
    <name type="scientific">Piedraia hortae CBS 480.64</name>
    <dbReference type="NCBI Taxonomy" id="1314780"/>
    <lineage>
        <taxon>Eukaryota</taxon>
        <taxon>Fungi</taxon>
        <taxon>Dikarya</taxon>
        <taxon>Ascomycota</taxon>
        <taxon>Pezizomycotina</taxon>
        <taxon>Dothideomycetes</taxon>
        <taxon>Dothideomycetidae</taxon>
        <taxon>Capnodiales</taxon>
        <taxon>Piedraiaceae</taxon>
        <taxon>Piedraia</taxon>
    </lineage>
</organism>
<evidence type="ECO:0000313" key="3">
    <source>
        <dbReference type="Proteomes" id="UP000799421"/>
    </source>
</evidence>
<accession>A0A6A7C423</accession>
<proteinExistence type="predicted"/>
<evidence type="ECO:0000256" key="1">
    <source>
        <dbReference type="SAM" id="MobiDB-lite"/>
    </source>
</evidence>
<dbReference type="AlphaFoldDB" id="A0A6A7C423"/>
<feature type="region of interest" description="Disordered" evidence="1">
    <location>
        <begin position="23"/>
        <end position="43"/>
    </location>
</feature>